<evidence type="ECO:0000313" key="2">
    <source>
        <dbReference type="EMBL" id="VVA35952.1"/>
    </source>
</evidence>
<evidence type="ECO:0000313" key="3">
    <source>
        <dbReference type="Proteomes" id="UP000327085"/>
    </source>
</evidence>
<dbReference type="AlphaFoldDB" id="A0A5E4G8T0"/>
<gene>
    <name evidence="2" type="ORF">ALMOND_2B014748</name>
    <name evidence="1" type="ORF">L3X38_013851</name>
</gene>
<keyword evidence="4" id="KW-1185">Reference proteome</keyword>
<reference evidence="2" key="1">
    <citation type="submission" date="2019-07" db="EMBL/GenBank/DDBJ databases">
        <authorList>
            <person name="Alioto T."/>
            <person name="Alioto T."/>
            <person name="Gomez Garrido J."/>
        </authorList>
    </citation>
    <scope>NUCLEOTIDE SEQUENCE</scope>
</reference>
<protein>
    <submittedName>
        <fullName evidence="2">Uncharacterized protein</fullName>
    </submittedName>
</protein>
<dbReference type="EMBL" id="JAJFAZ020000002">
    <property type="protein sequence ID" value="KAI5345973.1"/>
    <property type="molecule type" value="Genomic_DNA"/>
</dbReference>
<dbReference type="InParanoid" id="A0A5E4G8T0"/>
<name>A0A5E4G8T0_PRUDU</name>
<organism evidence="2 3">
    <name type="scientific">Prunus dulcis</name>
    <name type="common">Almond</name>
    <name type="synonym">Amygdalus dulcis</name>
    <dbReference type="NCBI Taxonomy" id="3755"/>
    <lineage>
        <taxon>Eukaryota</taxon>
        <taxon>Viridiplantae</taxon>
        <taxon>Streptophyta</taxon>
        <taxon>Embryophyta</taxon>
        <taxon>Tracheophyta</taxon>
        <taxon>Spermatophyta</taxon>
        <taxon>Magnoliopsida</taxon>
        <taxon>eudicotyledons</taxon>
        <taxon>Gunneridae</taxon>
        <taxon>Pentapetalae</taxon>
        <taxon>rosids</taxon>
        <taxon>fabids</taxon>
        <taxon>Rosales</taxon>
        <taxon>Rosaceae</taxon>
        <taxon>Amygdaloideae</taxon>
        <taxon>Amygdaleae</taxon>
        <taxon>Prunus</taxon>
    </lineage>
</organism>
<sequence>MTWHFKREGGDVRSGRMVRTNEREICGIVLHHVGRDPTARSTGSHTAVTVLYLLLKTTVVPYHTFSVNQVHAVQAVELIVAVRLFGGQVSLLLL</sequence>
<dbReference type="Proteomes" id="UP001054821">
    <property type="component" value="Chromosome 2"/>
</dbReference>
<accession>A0A5E4G8T0</accession>
<reference evidence="3" key="2">
    <citation type="journal article" date="2020" name="Plant J.">
        <title>Transposons played a major role in the diversification between the closely related almond and peach genomes: results from the almond genome sequence.</title>
        <authorList>
            <person name="Alioto T."/>
            <person name="Alexiou K.G."/>
            <person name="Bardil A."/>
            <person name="Barteri F."/>
            <person name="Castanera R."/>
            <person name="Cruz F."/>
            <person name="Dhingra A."/>
            <person name="Duval H."/>
            <person name="Fernandez I Marti A."/>
            <person name="Frias L."/>
            <person name="Galan B."/>
            <person name="Garcia J.L."/>
            <person name="Howad W."/>
            <person name="Gomez-Garrido J."/>
            <person name="Gut M."/>
            <person name="Julca I."/>
            <person name="Morata J."/>
            <person name="Puigdomenech P."/>
            <person name="Ribeca P."/>
            <person name="Rubio Cabetas M.J."/>
            <person name="Vlasova A."/>
            <person name="Wirthensohn M."/>
            <person name="Garcia-Mas J."/>
            <person name="Gabaldon T."/>
            <person name="Casacuberta J.M."/>
            <person name="Arus P."/>
        </authorList>
    </citation>
    <scope>NUCLEOTIDE SEQUENCE [LARGE SCALE GENOMIC DNA]</scope>
    <source>
        <strain evidence="3">cv. Texas</strain>
    </source>
</reference>
<evidence type="ECO:0000313" key="1">
    <source>
        <dbReference type="EMBL" id="KAI5345973.1"/>
    </source>
</evidence>
<evidence type="ECO:0000313" key="4">
    <source>
        <dbReference type="Proteomes" id="UP001054821"/>
    </source>
</evidence>
<reference evidence="1 4" key="3">
    <citation type="journal article" date="2022" name="G3 (Bethesda)">
        <title>Whole-genome sequence and methylome profiling of the almond [Prunus dulcis (Mill.) D.A. Webb] cultivar 'Nonpareil'.</title>
        <authorList>
            <person name="D'Amico-Willman K.M."/>
            <person name="Ouma W.Z."/>
            <person name="Meulia T."/>
            <person name="Sideli G.M."/>
            <person name="Gradziel T.M."/>
            <person name="Fresnedo-Ramirez J."/>
        </authorList>
    </citation>
    <scope>NUCLEOTIDE SEQUENCE [LARGE SCALE GENOMIC DNA]</scope>
    <source>
        <strain evidence="1">Clone GOH B32 T37-40</strain>
    </source>
</reference>
<dbReference type="Gramene" id="VVA35952">
    <property type="protein sequence ID" value="VVA35952"/>
    <property type="gene ID" value="Prudul26B014748"/>
</dbReference>
<proteinExistence type="predicted"/>
<dbReference type="Proteomes" id="UP000327085">
    <property type="component" value="Chromosome 2"/>
</dbReference>
<dbReference type="EMBL" id="CABIKO010000419">
    <property type="protein sequence ID" value="VVA35952.1"/>
    <property type="molecule type" value="Genomic_DNA"/>
</dbReference>